<evidence type="ECO:0000256" key="1">
    <source>
        <dbReference type="ARBA" id="ARBA00022723"/>
    </source>
</evidence>
<keyword evidence="2 6" id="KW-0560">Oxidoreductase</keyword>
<dbReference type="InterPro" id="IPR050364">
    <property type="entry name" value="Cytochrome_P450_fung"/>
</dbReference>
<keyword evidence="3 5" id="KW-0408">Iron</keyword>
<reference evidence="7 8" key="1">
    <citation type="submission" date="2009-11" db="EMBL/GenBank/DDBJ databases">
        <title>Annotation of Allomyces macrogynus ATCC 38327.</title>
        <authorList>
            <consortium name="The Broad Institute Genome Sequencing Platform"/>
            <person name="Russ C."/>
            <person name="Cuomo C."/>
            <person name="Burger G."/>
            <person name="Gray M.W."/>
            <person name="Holland P.W.H."/>
            <person name="King N."/>
            <person name="Lang F.B.F."/>
            <person name="Roger A.J."/>
            <person name="Ruiz-Trillo I."/>
            <person name="Young S.K."/>
            <person name="Zeng Q."/>
            <person name="Gargeya S."/>
            <person name="Fitzgerald M."/>
            <person name="Haas B."/>
            <person name="Abouelleil A."/>
            <person name="Alvarado L."/>
            <person name="Arachchi H.M."/>
            <person name="Berlin A."/>
            <person name="Chapman S.B."/>
            <person name="Gearin G."/>
            <person name="Goldberg J."/>
            <person name="Griggs A."/>
            <person name="Gujja S."/>
            <person name="Hansen M."/>
            <person name="Heiman D."/>
            <person name="Howarth C."/>
            <person name="Larimer J."/>
            <person name="Lui A."/>
            <person name="MacDonald P.J.P."/>
            <person name="McCowen C."/>
            <person name="Montmayeur A."/>
            <person name="Murphy C."/>
            <person name="Neiman D."/>
            <person name="Pearson M."/>
            <person name="Priest M."/>
            <person name="Roberts A."/>
            <person name="Saif S."/>
            <person name="Shea T."/>
            <person name="Sisk P."/>
            <person name="Stolte C."/>
            <person name="Sykes S."/>
            <person name="Wortman J."/>
            <person name="Nusbaum C."/>
            <person name="Birren B."/>
        </authorList>
    </citation>
    <scope>NUCLEOTIDE SEQUENCE [LARGE SCALE GENOMIC DNA]</scope>
    <source>
        <strain evidence="7 8">ATCC 38327</strain>
    </source>
</reference>
<dbReference type="Proteomes" id="UP000054350">
    <property type="component" value="Unassembled WGS sequence"/>
</dbReference>
<dbReference type="PANTHER" id="PTHR46300">
    <property type="entry name" value="P450, PUTATIVE (EUROFUNG)-RELATED-RELATED"/>
    <property type="match status" value="1"/>
</dbReference>
<dbReference type="GO" id="GO:0005506">
    <property type="term" value="F:iron ion binding"/>
    <property type="evidence" value="ECO:0007669"/>
    <property type="project" value="InterPro"/>
</dbReference>
<evidence type="ECO:0000256" key="2">
    <source>
        <dbReference type="ARBA" id="ARBA00023002"/>
    </source>
</evidence>
<dbReference type="InterPro" id="IPR017972">
    <property type="entry name" value="Cyt_P450_CS"/>
</dbReference>
<dbReference type="InterPro" id="IPR036396">
    <property type="entry name" value="Cyt_P450_sf"/>
</dbReference>
<dbReference type="eggNOG" id="KOG0156">
    <property type="taxonomic scope" value="Eukaryota"/>
</dbReference>
<evidence type="ECO:0008006" key="9">
    <source>
        <dbReference type="Google" id="ProtNLM"/>
    </source>
</evidence>
<dbReference type="Pfam" id="PF00067">
    <property type="entry name" value="p450"/>
    <property type="match status" value="1"/>
</dbReference>
<comment type="similarity">
    <text evidence="6">Belongs to the cytochrome P450 family.</text>
</comment>
<evidence type="ECO:0000313" key="8">
    <source>
        <dbReference type="Proteomes" id="UP000054350"/>
    </source>
</evidence>
<dbReference type="EMBL" id="GG745355">
    <property type="protein sequence ID" value="KNE67933.1"/>
    <property type="molecule type" value="Genomic_DNA"/>
</dbReference>
<dbReference type="STRING" id="578462.A0A0L0SZF7"/>
<name>A0A0L0SZF7_ALLM3</name>
<evidence type="ECO:0000256" key="3">
    <source>
        <dbReference type="ARBA" id="ARBA00023004"/>
    </source>
</evidence>
<keyword evidence="4 6" id="KW-0503">Monooxygenase</keyword>
<dbReference type="PROSITE" id="PS00086">
    <property type="entry name" value="CYTOCHROME_P450"/>
    <property type="match status" value="1"/>
</dbReference>
<evidence type="ECO:0000313" key="7">
    <source>
        <dbReference type="EMBL" id="KNE67933.1"/>
    </source>
</evidence>
<keyword evidence="8" id="KW-1185">Reference proteome</keyword>
<organism evidence="7 8">
    <name type="scientific">Allomyces macrogynus (strain ATCC 38327)</name>
    <name type="common">Allomyces javanicus var. macrogynus</name>
    <dbReference type="NCBI Taxonomy" id="578462"/>
    <lineage>
        <taxon>Eukaryota</taxon>
        <taxon>Fungi</taxon>
        <taxon>Fungi incertae sedis</taxon>
        <taxon>Blastocladiomycota</taxon>
        <taxon>Blastocladiomycetes</taxon>
        <taxon>Blastocladiales</taxon>
        <taxon>Blastocladiaceae</taxon>
        <taxon>Allomyces</taxon>
    </lineage>
</organism>
<accession>A0A0L0SZF7</accession>
<proteinExistence type="inferred from homology"/>
<dbReference type="InterPro" id="IPR002401">
    <property type="entry name" value="Cyt_P450_E_grp-I"/>
</dbReference>
<dbReference type="InterPro" id="IPR001128">
    <property type="entry name" value="Cyt_P450"/>
</dbReference>
<dbReference type="Gene3D" id="1.10.630.10">
    <property type="entry name" value="Cytochrome P450"/>
    <property type="match status" value="1"/>
</dbReference>
<feature type="binding site" description="axial binding residue" evidence="5">
    <location>
        <position position="534"/>
    </location>
    <ligand>
        <name>heme</name>
        <dbReference type="ChEBI" id="CHEBI:30413"/>
    </ligand>
    <ligandPart>
        <name>Fe</name>
        <dbReference type="ChEBI" id="CHEBI:18248"/>
    </ligandPart>
</feature>
<sequence length="616" mass="67972">MPILSTVTNLIPAPLRDTAGSAVTALSAYVARVLPFAAAENSSVPLVAVLAVSLGLALALRRALLKSSDATKRLPPGPPAWPIIGHLPLMASTTETDKLIQGLAKEYGPIFHLKLGNVTVIVISSEELARETLIKHGKIYAGRFTGKVLSMSGDGAQDLVMSPYGERWRHLRRVAHKVLTPLALTQMDVMLENESLRMIQQLLEHNDKHRTEPIDIAKRLILYTCNIIAAKSLGVTFASSDNSTFTGLIEAILEVFVIGGVGGLEDYFNGGGLFDYVLTKHKREVMERIKERVHNGFIFGRIRELEAIIKGDLAQGRDPRTDRELCYVEELLLSMNEEKLTLNDIKLLMVDFIFAGIDTTSATLHWVMLYLCNYPQVQKRAQAEADRIVKTHGRLPCFEDMDAMPYTRAIIKEATRIRPVGPLGLPRQTIEEDTVAGYYIPKDAQVIYNTVGIHEGLYPEDTEKFKPERWLAANFNDSGNGPILPAAGSGGRRGSGLKTVAEDGAAPLMAPDEAGHRLDLLDGIYLFGQGRRLCPGVHLALREMFILVSRLMACVTLDSALHPGKPFSDEARFGLTALPKEKVLVTATERDPAMREMLNMEKQQVMKRRVSLSVHT</sequence>
<dbReference type="SUPFAM" id="SSF48264">
    <property type="entry name" value="Cytochrome P450"/>
    <property type="match status" value="1"/>
</dbReference>
<keyword evidence="1 5" id="KW-0479">Metal-binding</keyword>
<protein>
    <recommendedName>
        <fullName evidence="9">Cytochrome P450</fullName>
    </recommendedName>
</protein>
<keyword evidence="5 6" id="KW-0349">Heme</keyword>
<dbReference type="PRINTS" id="PR00463">
    <property type="entry name" value="EP450I"/>
</dbReference>
<dbReference type="GO" id="GO:0020037">
    <property type="term" value="F:heme binding"/>
    <property type="evidence" value="ECO:0007669"/>
    <property type="project" value="InterPro"/>
</dbReference>
<dbReference type="PANTHER" id="PTHR46300:SF2">
    <property type="entry name" value="CYTOCHROME P450 MONOOXYGENASE ALNH-RELATED"/>
    <property type="match status" value="1"/>
</dbReference>
<evidence type="ECO:0000256" key="6">
    <source>
        <dbReference type="RuleBase" id="RU000461"/>
    </source>
</evidence>
<evidence type="ECO:0000256" key="4">
    <source>
        <dbReference type="ARBA" id="ARBA00023033"/>
    </source>
</evidence>
<comment type="cofactor">
    <cofactor evidence="5">
        <name>heme</name>
        <dbReference type="ChEBI" id="CHEBI:30413"/>
    </cofactor>
</comment>
<reference evidence="8" key="2">
    <citation type="submission" date="2009-11" db="EMBL/GenBank/DDBJ databases">
        <title>The Genome Sequence of Allomyces macrogynus strain ATCC 38327.</title>
        <authorList>
            <consortium name="The Broad Institute Genome Sequencing Platform"/>
            <person name="Russ C."/>
            <person name="Cuomo C."/>
            <person name="Shea T."/>
            <person name="Young S.K."/>
            <person name="Zeng Q."/>
            <person name="Koehrsen M."/>
            <person name="Haas B."/>
            <person name="Borodovsky M."/>
            <person name="Guigo R."/>
            <person name="Alvarado L."/>
            <person name="Berlin A."/>
            <person name="Borenstein D."/>
            <person name="Chen Z."/>
            <person name="Engels R."/>
            <person name="Freedman E."/>
            <person name="Gellesch M."/>
            <person name="Goldberg J."/>
            <person name="Griggs A."/>
            <person name="Gujja S."/>
            <person name="Heiman D."/>
            <person name="Hepburn T."/>
            <person name="Howarth C."/>
            <person name="Jen D."/>
            <person name="Larson L."/>
            <person name="Lewis B."/>
            <person name="Mehta T."/>
            <person name="Park D."/>
            <person name="Pearson M."/>
            <person name="Roberts A."/>
            <person name="Saif S."/>
            <person name="Shenoy N."/>
            <person name="Sisk P."/>
            <person name="Stolte C."/>
            <person name="Sykes S."/>
            <person name="Walk T."/>
            <person name="White J."/>
            <person name="Yandava C."/>
            <person name="Burger G."/>
            <person name="Gray M.W."/>
            <person name="Holland P.W.H."/>
            <person name="King N."/>
            <person name="Lang F.B.F."/>
            <person name="Roger A.J."/>
            <person name="Ruiz-Trillo I."/>
            <person name="Lander E."/>
            <person name="Nusbaum C."/>
        </authorList>
    </citation>
    <scope>NUCLEOTIDE SEQUENCE [LARGE SCALE GENOMIC DNA]</scope>
    <source>
        <strain evidence="8">ATCC 38327</strain>
    </source>
</reference>
<evidence type="ECO:0000256" key="5">
    <source>
        <dbReference type="PIRSR" id="PIRSR602401-1"/>
    </source>
</evidence>
<gene>
    <name evidence="7" type="ORF">AMAG_19810</name>
</gene>
<dbReference type="OrthoDB" id="3934656at2759"/>
<dbReference type="GO" id="GO:0016705">
    <property type="term" value="F:oxidoreductase activity, acting on paired donors, with incorporation or reduction of molecular oxygen"/>
    <property type="evidence" value="ECO:0007669"/>
    <property type="project" value="InterPro"/>
</dbReference>
<dbReference type="AlphaFoldDB" id="A0A0L0SZF7"/>
<dbReference type="VEuPathDB" id="FungiDB:AMAG_19810"/>
<dbReference type="PRINTS" id="PR00385">
    <property type="entry name" value="P450"/>
</dbReference>
<dbReference type="GO" id="GO:0004497">
    <property type="term" value="F:monooxygenase activity"/>
    <property type="evidence" value="ECO:0007669"/>
    <property type="project" value="UniProtKB-KW"/>
</dbReference>
<dbReference type="OMA" id="EARQCRK"/>